<dbReference type="SUPFAM" id="SSF46785">
    <property type="entry name" value="Winged helix' DNA-binding domain"/>
    <property type="match status" value="1"/>
</dbReference>
<protein>
    <submittedName>
        <fullName evidence="3">Transcriptional regulator, MarR family</fullName>
    </submittedName>
</protein>
<dbReference type="RefSeq" id="WP_013596715.1">
    <property type="nucleotide sequence ID" value="NC_015138.1"/>
</dbReference>
<dbReference type="InterPro" id="IPR036388">
    <property type="entry name" value="WH-like_DNA-bd_sf"/>
</dbReference>
<dbReference type="InterPro" id="IPR039422">
    <property type="entry name" value="MarR/SlyA-like"/>
</dbReference>
<dbReference type="OrthoDB" id="8654642at2"/>
<evidence type="ECO:0000313" key="4">
    <source>
        <dbReference type="Proteomes" id="UP000002482"/>
    </source>
</evidence>
<dbReference type="GO" id="GO:0003700">
    <property type="term" value="F:DNA-binding transcription factor activity"/>
    <property type="evidence" value="ECO:0007669"/>
    <property type="project" value="InterPro"/>
</dbReference>
<feature type="compositionally biased region" description="Low complexity" evidence="1">
    <location>
        <begin position="171"/>
        <end position="183"/>
    </location>
</feature>
<dbReference type="InterPro" id="IPR000835">
    <property type="entry name" value="HTH_MarR-typ"/>
</dbReference>
<dbReference type="InterPro" id="IPR036390">
    <property type="entry name" value="WH_DNA-bd_sf"/>
</dbReference>
<accession>F0Q7R6</accession>
<evidence type="ECO:0000256" key="1">
    <source>
        <dbReference type="SAM" id="MobiDB-lite"/>
    </source>
</evidence>
<dbReference type="GeneID" id="34238320"/>
<dbReference type="SMART" id="SM00347">
    <property type="entry name" value="HTH_MARR"/>
    <property type="match status" value="1"/>
</dbReference>
<evidence type="ECO:0000313" key="3">
    <source>
        <dbReference type="EMBL" id="ADX48248.1"/>
    </source>
</evidence>
<dbReference type="PANTHER" id="PTHR33164">
    <property type="entry name" value="TRANSCRIPTIONAL REGULATOR, MARR FAMILY"/>
    <property type="match status" value="1"/>
</dbReference>
<keyword evidence="4" id="KW-1185">Reference proteome</keyword>
<reference evidence="3" key="1">
    <citation type="submission" date="2011-02" db="EMBL/GenBank/DDBJ databases">
        <title>Complete sequence of Acidovorax avenae subsp. avenae ATCC 19860.</title>
        <authorList>
            <consortium name="US DOE Joint Genome Institute"/>
            <person name="Lucas S."/>
            <person name="Copeland A."/>
            <person name="Lapidus A."/>
            <person name="Cheng J.-F."/>
            <person name="Goodwin L."/>
            <person name="Pitluck S."/>
            <person name="Chertkov O."/>
            <person name="Held B."/>
            <person name="Detter J.C."/>
            <person name="Han C."/>
            <person name="Tapia R."/>
            <person name="Land M."/>
            <person name="Hauser L."/>
            <person name="Kyrpides N."/>
            <person name="Ivanova N."/>
            <person name="Ovchinnikova G."/>
            <person name="Pagani I."/>
            <person name="Gordon S."/>
            <person name="Woyke T."/>
        </authorList>
    </citation>
    <scope>NUCLEOTIDE SEQUENCE</scope>
    <source>
        <strain evidence="3">ATCC 19860</strain>
    </source>
</reference>
<dbReference type="Gene3D" id="1.10.10.10">
    <property type="entry name" value="Winged helix-like DNA-binding domain superfamily/Winged helix DNA-binding domain"/>
    <property type="match status" value="1"/>
</dbReference>
<feature type="compositionally biased region" description="Gly residues" evidence="1">
    <location>
        <begin position="184"/>
        <end position="200"/>
    </location>
</feature>
<dbReference type="GO" id="GO:0006950">
    <property type="term" value="P:response to stress"/>
    <property type="evidence" value="ECO:0007669"/>
    <property type="project" value="TreeGrafter"/>
</dbReference>
<dbReference type="PROSITE" id="PS50995">
    <property type="entry name" value="HTH_MARR_2"/>
    <property type="match status" value="1"/>
</dbReference>
<dbReference type="HOGENOM" id="CLU_083287_8_0_4"/>
<feature type="region of interest" description="Disordered" evidence="1">
    <location>
        <begin position="164"/>
        <end position="200"/>
    </location>
</feature>
<dbReference type="EMBL" id="CP002521">
    <property type="protein sequence ID" value="ADX48248.1"/>
    <property type="molecule type" value="Genomic_DNA"/>
</dbReference>
<dbReference type="KEGG" id="aaa:Acav_4365"/>
<dbReference type="Pfam" id="PF12802">
    <property type="entry name" value="MarR_2"/>
    <property type="match status" value="1"/>
</dbReference>
<evidence type="ECO:0000259" key="2">
    <source>
        <dbReference type="PROSITE" id="PS50995"/>
    </source>
</evidence>
<gene>
    <name evidence="3" type="ordered locus">Acav_4365</name>
</gene>
<name>F0Q7R6_PARA1</name>
<feature type="domain" description="HTH marR-type" evidence="2">
    <location>
        <begin position="30"/>
        <end position="162"/>
    </location>
</feature>
<organism evidence="3 4">
    <name type="scientific">Paracidovorax avenae (strain ATCC 19860 / DSM 7227 / CCUG 15838 / JCM 20985 / LMG 2117 / NCPPB 1011)</name>
    <name type="common">Acidovorax avenae</name>
    <dbReference type="NCBI Taxonomy" id="643561"/>
    <lineage>
        <taxon>Bacteria</taxon>
        <taxon>Pseudomonadati</taxon>
        <taxon>Pseudomonadota</taxon>
        <taxon>Betaproteobacteria</taxon>
        <taxon>Burkholderiales</taxon>
        <taxon>Comamonadaceae</taxon>
        <taxon>Paracidovorax</taxon>
    </lineage>
</organism>
<proteinExistence type="predicted"/>
<sequence>MATRPSRPAARSAPSGPSAGNPLAAPAQPGDLLLYRLVKLAAASGRLVTRLCERSHGITRREWGVVMWLAQEPGLQPSVLAVRLELDRARVSRAIGSLEDKGLVQRKPPADGRPAGLHLTEAGARLHAALWPEVRAINQALALSLDAHHLDALDRSLARLQERAAQLERQPAGAAPFPPRSGGARAGGRRGAAPGGGPQA</sequence>
<dbReference type="Proteomes" id="UP000002482">
    <property type="component" value="Chromosome"/>
</dbReference>
<dbReference type="PANTHER" id="PTHR33164:SF43">
    <property type="entry name" value="HTH-TYPE TRANSCRIPTIONAL REPRESSOR YETL"/>
    <property type="match status" value="1"/>
</dbReference>
<feature type="region of interest" description="Disordered" evidence="1">
    <location>
        <begin position="1"/>
        <end position="24"/>
    </location>
</feature>
<dbReference type="AlphaFoldDB" id="F0Q7R6"/>